<feature type="transmembrane region" description="Helical" evidence="2">
    <location>
        <begin position="20"/>
        <end position="37"/>
    </location>
</feature>
<proteinExistence type="predicted"/>
<dbReference type="PANTHER" id="PTHR33308:SF9">
    <property type="entry name" value="PEPTIDOGLYCAN HYDROLASE FLGJ"/>
    <property type="match status" value="1"/>
</dbReference>
<evidence type="ECO:0000313" key="5">
    <source>
        <dbReference type="Proteomes" id="UP001079657"/>
    </source>
</evidence>
<dbReference type="Pfam" id="PF01832">
    <property type="entry name" value="Glucosaminidase"/>
    <property type="match status" value="1"/>
</dbReference>
<keyword evidence="1" id="KW-0378">Hydrolase</keyword>
<evidence type="ECO:0000313" key="4">
    <source>
        <dbReference type="EMBL" id="MCY6371655.1"/>
    </source>
</evidence>
<accession>A0ABT4CRG1</accession>
<dbReference type="PANTHER" id="PTHR33308">
    <property type="entry name" value="PEPTIDOGLYCAN HYDROLASE FLGJ"/>
    <property type="match status" value="1"/>
</dbReference>
<protein>
    <submittedName>
        <fullName evidence="4">Glucosaminidase domain-containing protein</fullName>
    </submittedName>
</protein>
<dbReference type="SMART" id="SM00047">
    <property type="entry name" value="LYZ2"/>
    <property type="match status" value="1"/>
</dbReference>
<organism evidence="4 5">
    <name type="scientific">Clostridium ganghwense</name>
    <dbReference type="NCBI Taxonomy" id="312089"/>
    <lineage>
        <taxon>Bacteria</taxon>
        <taxon>Bacillati</taxon>
        <taxon>Bacillota</taxon>
        <taxon>Clostridia</taxon>
        <taxon>Eubacteriales</taxon>
        <taxon>Clostridiaceae</taxon>
        <taxon>Clostridium</taxon>
    </lineage>
</organism>
<keyword evidence="2" id="KW-0812">Transmembrane</keyword>
<evidence type="ECO:0000259" key="3">
    <source>
        <dbReference type="SMART" id="SM00047"/>
    </source>
</evidence>
<dbReference type="InterPro" id="IPR002901">
    <property type="entry name" value="MGlyc_endo_b_GlcNAc-like_dom"/>
</dbReference>
<feature type="domain" description="Mannosyl-glycoprotein endo-beta-N-acetylglucosamidase-like" evidence="3">
    <location>
        <begin position="152"/>
        <end position="312"/>
    </location>
</feature>
<evidence type="ECO:0000256" key="2">
    <source>
        <dbReference type="SAM" id="Phobius"/>
    </source>
</evidence>
<name>A0ABT4CRG1_9CLOT</name>
<dbReference type="Gene3D" id="1.10.530.10">
    <property type="match status" value="1"/>
</dbReference>
<reference evidence="4" key="1">
    <citation type="submission" date="2022-12" db="EMBL/GenBank/DDBJ databases">
        <authorList>
            <person name="Wang J."/>
        </authorList>
    </citation>
    <scope>NUCLEOTIDE SEQUENCE</scope>
    <source>
        <strain evidence="4">HY-42-06</strain>
    </source>
</reference>
<comment type="caution">
    <text evidence="4">The sequence shown here is derived from an EMBL/GenBank/DDBJ whole genome shotgun (WGS) entry which is preliminary data.</text>
</comment>
<dbReference type="InterPro" id="IPR051056">
    <property type="entry name" value="Glycosyl_Hydrolase_73"/>
</dbReference>
<keyword evidence="2" id="KW-1133">Transmembrane helix</keyword>
<dbReference type="Proteomes" id="UP001079657">
    <property type="component" value="Unassembled WGS sequence"/>
</dbReference>
<dbReference type="EMBL" id="JAPQES010000005">
    <property type="protein sequence ID" value="MCY6371655.1"/>
    <property type="molecule type" value="Genomic_DNA"/>
</dbReference>
<keyword evidence="2" id="KW-0472">Membrane</keyword>
<gene>
    <name evidence="4" type="ORF">OXH55_13500</name>
</gene>
<dbReference type="RefSeq" id="WP_268050530.1">
    <property type="nucleotide sequence ID" value="NZ_JAPQES010000005.1"/>
</dbReference>
<evidence type="ECO:0000256" key="1">
    <source>
        <dbReference type="ARBA" id="ARBA00022801"/>
    </source>
</evidence>
<sequence>MKRKRTKIRGRGMIKNVFKIISLLFIIVLSLNIVNYFKVKNNHINVKKLNISFYINAADESSKGKLQINWKHLAAIDGVSYKNDFSKTNSKSLKELADMFVVKNSTNYKVRDSKYRLRSLEEVLDELSFEKEEREKVYTYLEDLKYIGLVKKNLKENSSQRKFINEISPGAIEIYKQYGIFPSITIAQAILETRWGKSELVIKANNLFGIKADRSWKGKCITMKTTEYYDKVITDDFRVYENASESLKDYAKFLSKNKRYREHGVFSTSHYIEQAEAIENAGYSTKEDKKGKKVYADLLIKLIRQNNLQLIDHEVQMKYSKRAI</sequence>
<keyword evidence="5" id="KW-1185">Reference proteome</keyword>